<feature type="transmembrane region" description="Helical" evidence="1">
    <location>
        <begin position="203"/>
        <end position="225"/>
    </location>
</feature>
<keyword evidence="1" id="KW-0812">Transmembrane</keyword>
<keyword evidence="4" id="KW-1185">Reference proteome</keyword>
<dbReference type="GeneID" id="28832913"/>
<dbReference type="Pfam" id="PF20237">
    <property type="entry name" value="DUF6594"/>
    <property type="match status" value="1"/>
</dbReference>
<dbReference type="PANTHER" id="PTHR34502">
    <property type="entry name" value="DUF6594 DOMAIN-CONTAINING PROTEIN-RELATED"/>
    <property type="match status" value="1"/>
</dbReference>
<evidence type="ECO:0000313" key="4">
    <source>
        <dbReference type="Proteomes" id="UP000070700"/>
    </source>
</evidence>
<proteinExistence type="predicted"/>
<dbReference type="InParanoid" id="A0A132B8R9"/>
<gene>
    <name evidence="3" type="ORF">LY89DRAFT_788704</name>
</gene>
<feature type="transmembrane region" description="Helical" evidence="1">
    <location>
        <begin position="258"/>
        <end position="276"/>
    </location>
</feature>
<keyword evidence="1" id="KW-0472">Membrane</keyword>
<protein>
    <recommendedName>
        <fullName evidence="2">DUF6594 domain-containing protein</fullName>
    </recommendedName>
</protein>
<dbReference type="AlphaFoldDB" id="A0A132B8R9"/>
<evidence type="ECO:0000259" key="2">
    <source>
        <dbReference type="Pfam" id="PF20237"/>
    </source>
</evidence>
<dbReference type="Proteomes" id="UP000070700">
    <property type="component" value="Unassembled WGS sequence"/>
</dbReference>
<dbReference type="EMBL" id="KQ947434">
    <property type="protein sequence ID" value="KUJ08802.1"/>
    <property type="molecule type" value="Genomic_DNA"/>
</dbReference>
<reference evidence="3 4" key="1">
    <citation type="submission" date="2015-10" db="EMBL/GenBank/DDBJ databases">
        <title>Full genome of DAOMC 229536 Phialocephala scopiformis, a fungal endophyte of spruce producing the potent anti-insectan compound rugulosin.</title>
        <authorList>
            <consortium name="DOE Joint Genome Institute"/>
            <person name="Walker A.K."/>
            <person name="Frasz S.L."/>
            <person name="Seifert K.A."/>
            <person name="Miller J.D."/>
            <person name="Mondo S.J."/>
            <person name="Labutti K."/>
            <person name="Lipzen A."/>
            <person name="Dockter R."/>
            <person name="Kennedy M."/>
            <person name="Grigoriev I.V."/>
            <person name="Spatafora J.W."/>
        </authorList>
    </citation>
    <scope>NUCLEOTIDE SEQUENCE [LARGE SCALE GENOMIC DNA]</scope>
    <source>
        <strain evidence="3 4">CBS 120377</strain>
    </source>
</reference>
<dbReference type="InterPro" id="IPR046529">
    <property type="entry name" value="DUF6594"/>
</dbReference>
<accession>A0A132B8R9</accession>
<dbReference type="KEGG" id="psco:LY89DRAFT_788704"/>
<dbReference type="RefSeq" id="XP_018063157.1">
    <property type="nucleotide sequence ID" value="XM_018223187.1"/>
</dbReference>
<name>A0A132B8R9_MOLSC</name>
<evidence type="ECO:0000256" key="1">
    <source>
        <dbReference type="SAM" id="Phobius"/>
    </source>
</evidence>
<keyword evidence="1" id="KW-1133">Transmembrane helix</keyword>
<dbReference type="OrthoDB" id="5342093at2759"/>
<organism evidence="3 4">
    <name type="scientific">Mollisia scopiformis</name>
    <name type="common">Conifer needle endophyte fungus</name>
    <name type="synonym">Phialocephala scopiformis</name>
    <dbReference type="NCBI Taxonomy" id="149040"/>
    <lineage>
        <taxon>Eukaryota</taxon>
        <taxon>Fungi</taxon>
        <taxon>Dikarya</taxon>
        <taxon>Ascomycota</taxon>
        <taxon>Pezizomycotina</taxon>
        <taxon>Leotiomycetes</taxon>
        <taxon>Helotiales</taxon>
        <taxon>Mollisiaceae</taxon>
        <taxon>Mollisia</taxon>
    </lineage>
</organism>
<dbReference type="PANTHER" id="PTHR34502:SF5">
    <property type="entry name" value="DUF6594 DOMAIN-CONTAINING PROTEIN"/>
    <property type="match status" value="1"/>
</dbReference>
<feature type="domain" description="DUF6594" evidence="2">
    <location>
        <begin position="5"/>
        <end position="263"/>
    </location>
</feature>
<feature type="transmembrane region" description="Helical" evidence="1">
    <location>
        <begin position="231"/>
        <end position="251"/>
    </location>
</feature>
<evidence type="ECO:0000313" key="3">
    <source>
        <dbReference type="EMBL" id="KUJ08802.1"/>
    </source>
</evidence>
<sequence>MMDGYAKVAQLMASQEEFAIFRRFRALNIKRLLYLQAEIMHLEAEVSQLAKRDSTHEGRRFHTRDWWSLSQGGEGDDLEQWEKFLELSEKLDQYNDELLKQASLAKLEQPRKYDLTFLRSWFQRPGMGSFPLLGIDRGAWDTDNENDLVAIKPRAPPDMFSRWFTEDVVPHYHHIFGKTFKTPLPEHVGTGIYHYKESSLEKLISTLATVIASLLPICSVVALYIVQSNSIRLGMIAAFSACFSLALAVMTNARRIEVFAATIFLRFAAVNVVFLTNGPSYPM</sequence>